<dbReference type="Proteomes" id="UP000405524">
    <property type="component" value="Unassembled WGS sequence"/>
</dbReference>
<accession>A0A5K1ITP7</accession>
<comment type="similarity">
    <text evidence="1">Belongs to the phD/YefM antitoxin family.</text>
</comment>
<evidence type="ECO:0000313" key="4">
    <source>
        <dbReference type="Proteomes" id="UP000405524"/>
    </source>
</evidence>
<protein>
    <submittedName>
        <fullName evidence="3">Antitoxin Phd_YefM, type II toxin-antitoxin system</fullName>
    </submittedName>
    <submittedName>
        <fullName evidence="2">Type II toxin-antitoxin system Phd/YefM family antitoxin</fullName>
    </submittedName>
</protein>
<dbReference type="AlphaFoldDB" id="A0A5K1ITP7"/>
<dbReference type="Gene3D" id="3.40.1620.10">
    <property type="entry name" value="YefM-like domain"/>
    <property type="match status" value="1"/>
</dbReference>
<dbReference type="Proteomes" id="UP000738879">
    <property type="component" value="Unassembled WGS sequence"/>
</dbReference>
<proteinExistence type="inferred from homology"/>
<evidence type="ECO:0000256" key="1">
    <source>
        <dbReference type="ARBA" id="ARBA00009981"/>
    </source>
</evidence>
<name>A0A5K1ITP7_9ACTN</name>
<sequence>MALCVPVRELKDTAKFLSVVEGSKDPVTVTRNGRDALVVMTPEAYDGLRSELAHERLMRRLDRAEAEFDSGAYLDGDAFLDALLERYDG</sequence>
<dbReference type="SUPFAM" id="SSF143120">
    <property type="entry name" value="YefM-like"/>
    <property type="match status" value="1"/>
</dbReference>
<dbReference type="EMBL" id="CABWIC010000007">
    <property type="protein sequence ID" value="VWL92211.1"/>
    <property type="molecule type" value="Genomic_DNA"/>
</dbReference>
<evidence type="ECO:0000313" key="3">
    <source>
        <dbReference type="EMBL" id="VWL92211.1"/>
    </source>
</evidence>
<dbReference type="GeneID" id="77465492"/>
<reference evidence="2" key="2">
    <citation type="submission" date="2021-02" db="EMBL/GenBank/DDBJ databases">
        <title>Infant gut strain persistence is associated with maternal origin, phylogeny, and functional potential including surface adhesion and iron acquisition.</title>
        <authorList>
            <person name="Lou Y.C."/>
        </authorList>
    </citation>
    <scope>NUCLEOTIDE SEQUENCE</scope>
    <source>
        <strain evidence="2">L3_128_245G1_dasL3_128_245G1_concoct_49</strain>
    </source>
</reference>
<dbReference type="InterPro" id="IPR036165">
    <property type="entry name" value="YefM-like_sf"/>
</dbReference>
<reference evidence="3 4" key="1">
    <citation type="submission" date="2019-10" db="EMBL/GenBank/DDBJ databases">
        <authorList>
            <person name="Wolf R A."/>
        </authorList>
    </citation>
    <scope>NUCLEOTIDE SEQUENCE [LARGE SCALE GENOMIC DNA]</scope>
    <source>
        <strain evidence="3">Collinsella_intestinalis_DSM_13632</strain>
    </source>
</reference>
<evidence type="ECO:0000313" key="2">
    <source>
        <dbReference type="EMBL" id="MBS5146403.1"/>
    </source>
</evidence>
<organism evidence="3 4">
    <name type="scientific">Collinsella intestinalis</name>
    <dbReference type="NCBI Taxonomy" id="147207"/>
    <lineage>
        <taxon>Bacteria</taxon>
        <taxon>Bacillati</taxon>
        <taxon>Actinomycetota</taxon>
        <taxon>Coriobacteriia</taxon>
        <taxon>Coriobacteriales</taxon>
        <taxon>Coriobacteriaceae</taxon>
        <taxon>Collinsella</taxon>
    </lineage>
</organism>
<dbReference type="EMBL" id="JAGZJA010000001">
    <property type="protein sequence ID" value="MBS5146403.1"/>
    <property type="molecule type" value="Genomic_DNA"/>
</dbReference>
<gene>
    <name evidence="3" type="ORF">JKKLCJKK_00506</name>
    <name evidence="2" type="ORF">KHY67_01665</name>
</gene>
<dbReference type="RefSeq" id="WP_006722528.1">
    <property type="nucleotide sequence ID" value="NZ_CABWIC010000007.1"/>
</dbReference>